<accession>A0A1N7FZC1</accession>
<dbReference type="Gene3D" id="3.40.50.2300">
    <property type="match status" value="1"/>
</dbReference>
<gene>
    <name evidence="3" type="ORF">SAMN05421666_1522</name>
</gene>
<dbReference type="GO" id="GO:0000160">
    <property type="term" value="P:phosphorelay signal transduction system"/>
    <property type="evidence" value="ECO:0007669"/>
    <property type="project" value="InterPro"/>
</dbReference>
<dbReference type="Proteomes" id="UP000186019">
    <property type="component" value="Unassembled WGS sequence"/>
</dbReference>
<proteinExistence type="predicted"/>
<dbReference type="OrthoDB" id="7831674at2"/>
<feature type="modified residue" description="4-aspartylphosphate" evidence="1">
    <location>
        <position position="72"/>
    </location>
</feature>
<dbReference type="STRING" id="573024.SAMN05216208_0614"/>
<dbReference type="SUPFAM" id="SSF52172">
    <property type="entry name" value="CheY-like"/>
    <property type="match status" value="1"/>
</dbReference>
<keyword evidence="1" id="KW-0597">Phosphoprotein</keyword>
<evidence type="ECO:0000313" key="4">
    <source>
        <dbReference type="Proteomes" id="UP000186019"/>
    </source>
</evidence>
<evidence type="ECO:0000256" key="1">
    <source>
        <dbReference type="PROSITE-ProRule" id="PRU00169"/>
    </source>
</evidence>
<evidence type="ECO:0000313" key="3">
    <source>
        <dbReference type="EMBL" id="SIS05678.1"/>
    </source>
</evidence>
<dbReference type="Pfam" id="PF00072">
    <property type="entry name" value="Response_reg"/>
    <property type="match status" value="1"/>
</dbReference>
<dbReference type="InterPro" id="IPR011006">
    <property type="entry name" value="CheY-like_superfamily"/>
</dbReference>
<evidence type="ECO:0000259" key="2">
    <source>
        <dbReference type="PROSITE" id="PS50110"/>
    </source>
</evidence>
<dbReference type="InterPro" id="IPR001789">
    <property type="entry name" value="Sig_transdc_resp-reg_receiver"/>
</dbReference>
<dbReference type="EMBL" id="FTNV01000001">
    <property type="protein sequence ID" value="SIS05678.1"/>
    <property type="molecule type" value="Genomic_DNA"/>
</dbReference>
<organism evidence="3 4">
    <name type="scientific">Roseovarius nanhaiticus</name>
    <dbReference type="NCBI Taxonomy" id="573024"/>
    <lineage>
        <taxon>Bacteria</taxon>
        <taxon>Pseudomonadati</taxon>
        <taxon>Pseudomonadota</taxon>
        <taxon>Alphaproteobacteria</taxon>
        <taxon>Rhodobacterales</taxon>
        <taxon>Roseobacteraceae</taxon>
        <taxon>Roseovarius</taxon>
    </lineage>
</organism>
<dbReference type="SMART" id="SM00448">
    <property type="entry name" value="REC"/>
    <property type="match status" value="1"/>
</dbReference>
<feature type="domain" description="Response regulatory" evidence="2">
    <location>
        <begin position="23"/>
        <end position="136"/>
    </location>
</feature>
<protein>
    <submittedName>
        <fullName evidence="3">Response regulator receiver domain-containing protein</fullName>
    </submittedName>
</protein>
<reference evidence="3 4" key="1">
    <citation type="submission" date="2017-01" db="EMBL/GenBank/DDBJ databases">
        <authorList>
            <person name="Mah S.A."/>
            <person name="Swanson W.J."/>
            <person name="Moy G.W."/>
            <person name="Vacquier V.D."/>
        </authorList>
    </citation>
    <scope>NUCLEOTIDE SEQUENCE [LARGE SCALE GENOMIC DNA]</scope>
    <source>
        <strain evidence="3 4">DSM 29590</strain>
    </source>
</reference>
<sequence>MDDLPGLTPIPCPTSARPLLGMTILVVEDSLYACDAMRLMCLHSGARIRRADCLRSARRHLQVYRPTAVIVDLGLPDGSGLDLIAELAVAEPRVTSILGASGTEGAEAASLAAGADGFLAKPLINLGVFQQTILATLPNDRQPAGPRLLRNEDVRPDPMAYRDDMVHVSNLLDEHSEGPVLDYVAQFLGGVARSADDGQLAQAADALGAQRRGGKALNSRLAEIAGMVQERLGNRAAM</sequence>
<keyword evidence="4" id="KW-1185">Reference proteome</keyword>
<dbReference type="RefSeq" id="WP_076532358.1">
    <property type="nucleotide sequence ID" value="NZ_FOAC01000001.1"/>
</dbReference>
<dbReference type="AlphaFoldDB" id="A0A1N7FZC1"/>
<dbReference type="CDD" id="cd00156">
    <property type="entry name" value="REC"/>
    <property type="match status" value="1"/>
</dbReference>
<name>A0A1N7FZC1_9RHOB</name>
<dbReference type="PROSITE" id="PS50110">
    <property type="entry name" value="RESPONSE_REGULATORY"/>
    <property type="match status" value="1"/>
</dbReference>